<name>A0A6A3HNL8_9STRA</name>
<protein>
    <submittedName>
        <fullName evidence="1">Uncharacterized protein</fullName>
    </submittedName>
</protein>
<dbReference type="Proteomes" id="UP000435112">
    <property type="component" value="Unassembled WGS sequence"/>
</dbReference>
<reference evidence="1 2" key="1">
    <citation type="submission" date="2018-09" db="EMBL/GenBank/DDBJ databases">
        <title>Genomic investigation of the strawberry pathogen Phytophthora fragariae indicates pathogenicity is determined by transcriptional variation in three key races.</title>
        <authorList>
            <person name="Adams T.M."/>
            <person name="Armitage A.D."/>
            <person name="Sobczyk M.K."/>
            <person name="Bates H.J."/>
            <person name="Dunwell J.M."/>
            <person name="Nellist C.F."/>
            <person name="Harrison R.J."/>
        </authorList>
    </citation>
    <scope>NUCLEOTIDE SEQUENCE [LARGE SCALE GENOMIC DNA]</scope>
    <source>
        <strain evidence="1 2">SCRP324</strain>
    </source>
</reference>
<sequence length="129" mass="13544">MKLFVVATRADQGSDRLLVLGQELPVGTDEGMRGGRGSLQGAQIHLQRGGGSRQIRRRMVTVLTGARGLGRLTRPGEDGGTEVVAGVRRGVRLDARIGHGRRPQAEPSDTMRCRCAAATSVGDGCGIAV</sequence>
<organism evidence="1 2">
    <name type="scientific">Phytophthora rubi</name>
    <dbReference type="NCBI Taxonomy" id="129364"/>
    <lineage>
        <taxon>Eukaryota</taxon>
        <taxon>Sar</taxon>
        <taxon>Stramenopiles</taxon>
        <taxon>Oomycota</taxon>
        <taxon>Peronosporomycetes</taxon>
        <taxon>Peronosporales</taxon>
        <taxon>Peronosporaceae</taxon>
        <taxon>Phytophthora</taxon>
    </lineage>
</organism>
<proteinExistence type="predicted"/>
<comment type="caution">
    <text evidence="1">The sequence shown here is derived from an EMBL/GenBank/DDBJ whole genome shotgun (WGS) entry which is preliminary data.</text>
</comment>
<dbReference type="EMBL" id="QXFU01003888">
    <property type="protein sequence ID" value="KAE8972059.1"/>
    <property type="molecule type" value="Genomic_DNA"/>
</dbReference>
<accession>A0A6A3HNL8</accession>
<evidence type="ECO:0000313" key="2">
    <source>
        <dbReference type="Proteomes" id="UP000435112"/>
    </source>
</evidence>
<dbReference type="AlphaFoldDB" id="A0A6A3HNL8"/>
<gene>
    <name evidence="1" type="ORF">PR002_g26627</name>
</gene>
<evidence type="ECO:0000313" key="1">
    <source>
        <dbReference type="EMBL" id="KAE8972059.1"/>
    </source>
</evidence>